<evidence type="ECO:0000256" key="2">
    <source>
        <dbReference type="SAM" id="MobiDB-lite"/>
    </source>
</evidence>
<feature type="compositionally biased region" description="Basic and acidic residues" evidence="2">
    <location>
        <begin position="298"/>
        <end position="324"/>
    </location>
</feature>
<dbReference type="GO" id="GO:0016301">
    <property type="term" value="F:kinase activity"/>
    <property type="evidence" value="ECO:0007669"/>
    <property type="project" value="UniProtKB-KW"/>
</dbReference>
<proteinExistence type="predicted"/>
<sequence length="334" mass="38997">MRNLFLGYYKPTEEEVKKLWNDAIIILDANALLNIYSYSEQTRDTTIDILKKINSRLWLPHQFAFEYQKNRLSRISQETKNIADVKTKITKLLENEIRSLRRHPFLTDKQVKQLQEIGKTLENAEKQHEELLTNDPFQEKIAEIFDNKVGGSPDEAQRKKLFEEGKSRYQNRVPPGYCDYNDKDEESNTYGDYIGWKQIIDYSKDKKLDIILVTDDFKEDWWLKVMGKRVGPRPELINEFNVESKGKIIHMYSVSSFLSNAADILHIEIPKEVIEEARATPDPEDSYSKKKVIHPKKSKGDTPKSSSSERIDRESIKAVRDPDAPKTINEIEEE</sequence>
<dbReference type="Proteomes" id="UP000189670">
    <property type="component" value="Unassembled WGS sequence"/>
</dbReference>
<dbReference type="EMBL" id="ATBP01000134">
    <property type="protein sequence ID" value="ETR72572.1"/>
    <property type="molecule type" value="Genomic_DNA"/>
</dbReference>
<keyword evidence="4" id="KW-0808">Transferase</keyword>
<evidence type="ECO:0000313" key="5">
    <source>
        <dbReference type="Proteomes" id="UP000189670"/>
    </source>
</evidence>
<evidence type="ECO:0000259" key="3">
    <source>
        <dbReference type="Pfam" id="PF18476"/>
    </source>
</evidence>
<dbReference type="InterPro" id="IPR041578">
    <property type="entry name" value="PIN_8"/>
</dbReference>
<protein>
    <submittedName>
        <fullName evidence="4">Signal transduction histidine kinase</fullName>
    </submittedName>
</protein>
<gene>
    <name evidence="4" type="ORF">OMM_01621</name>
</gene>
<evidence type="ECO:0000256" key="1">
    <source>
        <dbReference type="SAM" id="Coils"/>
    </source>
</evidence>
<dbReference type="AlphaFoldDB" id="A0A1V1PCC8"/>
<keyword evidence="1" id="KW-0175">Coiled coil</keyword>
<name>A0A1V1PCC8_9BACT</name>
<comment type="caution">
    <text evidence="4">The sequence shown here is derived from an EMBL/GenBank/DDBJ whole genome shotgun (WGS) entry which is preliminary data.</text>
</comment>
<feature type="coiled-coil region" evidence="1">
    <location>
        <begin position="75"/>
        <end position="134"/>
    </location>
</feature>
<accession>A0A1V1PCC8</accession>
<feature type="region of interest" description="Disordered" evidence="2">
    <location>
        <begin position="278"/>
        <end position="334"/>
    </location>
</feature>
<feature type="domain" description="PIN like" evidence="3">
    <location>
        <begin position="24"/>
        <end position="236"/>
    </location>
</feature>
<dbReference type="Pfam" id="PF18476">
    <property type="entry name" value="PIN_8"/>
    <property type="match status" value="1"/>
</dbReference>
<evidence type="ECO:0000313" key="4">
    <source>
        <dbReference type="EMBL" id="ETR72572.1"/>
    </source>
</evidence>
<organism evidence="4 5">
    <name type="scientific">Candidatus Magnetoglobus multicellularis str. Araruama</name>
    <dbReference type="NCBI Taxonomy" id="890399"/>
    <lineage>
        <taxon>Bacteria</taxon>
        <taxon>Pseudomonadati</taxon>
        <taxon>Thermodesulfobacteriota</taxon>
        <taxon>Desulfobacteria</taxon>
        <taxon>Desulfobacterales</taxon>
        <taxon>Desulfobacteraceae</taxon>
        <taxon>Candidatus Magnetoglobus</taxon>
    </lineage>
</organism>
<reference evidence="5" key="1">
    <citation type="submission" date="2012-11" db="EMBL/GenBank/DDBJ databases">
        <authorList>
            <person name="Lucero-Rivera Y.E."/>
            <person name="Tovar-Ramirez D."/>
        </authorList>
    </citation>
    <scope>NUCLEOTIDE SEQUENCE [LARGE SCALE GENOMIC DNA]</scope>
    <source>
        <strain evidence="5">Araruama</strain>
    </source>
</reference>
<keyword evidence="4" id="KW-0418">Kinase</keyword>